<dbReference type="InterPro" id="IPR012334">
    <property type="entry name" value="Pectin_lyas_fold"/>
</dbReference>
<accession>A0A2H0RBT6</accession>
<evidence type="ECO:0000313" key="2">
    <source>
        <dbReference type="Proteomes" id="UP000230214"/>
    </source>
</evidence>
<organism evidence="1 2">
    <name type="scientific">candidate division WWE3 bacterium CG10_big_fil_rev_8_21_14_0_10_32_10</name>
    <dbReference type="NCBI Taxonomy" id="1975090"/>
    <lineage>
        <taxon>Bacteria</taxon>
        <taxon>Katanobacteria</taxon>
    </lineage>
</organism>
<comment type="caution">
    <text evidence="1">The sequence shown here is derived from an EMBL/GenBank/DDBJ whole genome shotgun (WGS) entry which is preliminary data.</text>
</comment>
<protein>
    <recommendedName>
        <fullName evidence="3">Right handed beta helix domain-containing protein</fullName>
    </recommendedName>
</protein>
<dbReference type="AlphaFoldDB" id="A0A2H0RBT6"/>
<dbReference type="EMBL" id="PCXU01000001">
    <property type="protein sequence ID" value="PIR43943.1"/>
    <property type="molecule type" value="Genomic_DNA"/>
</dbReference>
<dbReference type="SUPFAM" id="SSF51126">
    <property type="entry name" value="Pectin lyase-like"/>
    <property type="match status" value="1"/>
</dbReference>
<evidence type="ECO:0008006" key="3">
    <source>
        <dbReference type="Google" id="ProtNLM"/>
    </source>
</evidence>
<name>A0A2H0RBT6_UNCKA</name>
<evidence type="ECO:0000313" key="1">
    <source>
        <dbReference type="EMBL" id="PIR43943.1"/>
    </source>
</evidence>
<gene>
    <name evidence="1" type="ORF">COV24_00090</name>
</gene>
<sequence length="449" mass="49363">MYKLLLFLIIGIILFVVASTYISRSLNNLINTSSRNKQYEEVSQLPVDFTESNTIAIVCPKAAQNNPLYPDADCKNTLYYGIAGIQQAVNNGGTDHTVYVKEGVYKIVSGSPISLVGSVPPRSLTLMGDSYPKKTIIDLSNGGGENAFNISGNSGFMFRNLYFTGGVEKGYIAIKANTNSSISLYNTNFQSLYAAITIDNINSLKIVNNKFINDHYSVYEDYVTASNSNVSIRNSLFYKNSGTIGIGHPETTVDLVNNVFLDNTMAFLSASNNFYISNNIFYNTVNLSPVDVITSPNSNSVIRYNFFYNNTGGQTCVLGSVPCVFDNTNVIGTDPKFISTNFSNLNLNLQQSSTLLHLGDPSEKNPDETASSPGMYGGTYACLQSYGCLENEYVPHTLDFNSDKRKDISDVILLIEGIFNSKSATYMDLNYSTTVDIQDIIVLINEIFK</sequence>
<dbReference type="Proteomes" id="UP000230214">
    <property type="component" value="Unassembled WGS sequence"/>
</dbReference>
<dbReference type="InterPro" id="IPR011050">
    <property type="entry name" value="Pectin_lyase_fold/virulence"/>
</dbReference>
<reference evidence="1 2" key="1">
    <citation type="submission" date="2017-09" db="EMBL/GenBank/DDBJ databases">
        <title>Depth-based differentiation of microbial function through sediment-hosted aquifers and enrichment of novel symbionts in the deep terrestrial subsurface.</title>
        <authorList>
            <person name="Probst A.J."/>
            <person name="Ladd B."/>
            <person name="Jarett J.K."/>
            <person name="Geller-Mcgrath D.E."/>
            <person name="Sieber C.M."/>
            <person name="Emerson J.B."/>
            <person name="Anantharaman K."/>
            <person name="Thomas B.C."/>
            <person name="Malmstrom R."/>
            <person name="Stieglmeier M."/>
            <person name="Klingl A."/>
            <person name="Woyke T."/>
            <person name="Ryan C.M."/>
            <person name="Banfield J.F."/>
        </authorList>
    </citation>
    <scope>NUCLEOTIDE SEQUENCE [LARGE SCALE GENOMIC DNA]</scope>
    <source>
        <strain evidence="1">CG10_big_fil_rev_8_21_14_0_10_32_10</strain>
    </source>
</reference>
<proteinExistence type="predicted"/>
<dbReference type="Gene3D" id="2.160.20.10">
    <property type="entry name" value="Single-stranded right-handed beta-helix, Pectin lyase-like"/>
    <property type="match status" value="1"/>
</dbReference>